<proteinExistence type="predicted"/>
<keyword evidence="2" id="KW-1185">Reference proteome</keyword>
<dbReference type="RefSeq" id="WP_331791847.1">
    <property type="nucleotide sequence ID" value="NZ_BAAAUO010000001.1"/>
</dbReference>
<evidence type="ECO:0000313" key="2">
    <source>
        <dbReference type="Proteomes" id="UP001351900"/>
    </source>
</evidence>
<dbReference type="Proteomes" id="UP001351900">
    <property type="component" value="Unassembled WGS sequence"/>
</dbReference>
<organism evidence="1 2">
    <name type="scientific">Microbacterium schleiferi</name>
    <dbReference type="NCBI Taxonomy" id="69362"/>
    <lineage>
        <taxon>Bacteria</taxon>
        <taxon>Bacillati</taxon>
        <taxon>Actinomycetota</taxon>
        <taxon>Actinomycetes</taxon>
        <taxon>Micrococcales</taxon>
        <taxon>Microbacteriaceae</taxon>
        <taxon>Microbacterium</taxon>
    </lineage>
</organism>
<sequence>MAKWYTVTNTETPDDDENDARDRLLAAWPGAPLENIEMLSMLLTTAKGDVIAYAPEPADDEDIENDPLDRYVLAQLKQARNIWNDGSVDSEGQIGDGGFTFTPRPLDRTIRGVIRHRSGKPRVL</sequence>
<evidence type="ECO:0000313" key="1">
    <source>
        <dbReference type="EMBL" id="MEF2255620.1"/>
    </source>
</evidence>
<comment type="caution">
    <text evidence="1">The sequence shown here is derived from an EMBL/GenBank/DDBJ whole genome shotgun (WGS) entry which is preliminary data.</text>
</comment>
<protein>
    <submittedName>
        <fullName evidence="1">Uncharacterized protein</fullName>
    </submittedName>
</protein>
<reference evidence="1 2" key="1">
    <citation type="submission" date="2024-01" db="EMBL/GenBank/DDBJ databases">
        <title>the genome sequence of strain Microbacterium schleiferi NBRC 15075.</title>
        <authorList>
            <person name="Ding Y."/>
            <person name="Zhang G."/>
        </authorList>
    </citation>
    <scope>NUCLEOTIDE SEQUENCE [LARGE SCALE GENOMIC DNA]</scope>
    <source>
        <strain evidence="1 2">NBRC 15075</strain>
    </source>
</reference>
<gene>
    <name evidence="1" type="ORF">V2V91_10815</name>
</gene>
<name>A0ABU7V7K6_9MICO</name>
<dbReference type="EMBL" id="JAZHOV010000006">
    <property type="protein sequence ID" value="MEF2255620.1"/>
    <property type="molecule type" value="Genomic_DNA"/>
</dbReference>
<accession>A0ABU7V7K6</accession>